<evidence type="ECO:0000256" key="1">
    <source>
        <dbReference type="ARBA" id="ARBA00006432"/>
    </source>
</evidence>
<dbReference type="GO" id="GO:0016874">
    <property type="term" value="F:ligase activity"/>
    <property type="evidence" value="ECO:0007669"/>
    <property type="project" value="UniProtKB-KW"/>
</dbReference>
<dbReference type="Pfam" id="PF00501">
    <property type="entry name" value="AMP-binding"/>
    <property type="match status" value="1"/>
</dbReference>
<dbReference type="Gene3D" id="3.30.300.30">
    <property type="match status" value="1"/>
</dbReference>
<keyword evidence="2 7" id="KW-0436">Ligase</keyword>
<dbReference type="Gene3D" id="3.40.50.12780">
    <property type="entry name" value="N-terminal domain of ligase-like"/>
    <property type="match status" value="1"/>
</dbReference>
<keyword evidence="8" id="KW-1185">Reference proteome</keyword>
<dbReference type="Pfam" id="PF13193">
    <property type="entry name" value="AMP-binding_C"/>
    <property type="match status" value="1"/>
</dbReference>
<gene>
    <name evidence="7" type="ORF">GCM10009123_21260</name>
</gene>
<dbReference type="EMBL" id="BAAAFM010000008">
    <property type="protein sequence ID" value="GAA0213799.1"/>
    <property type="molecule type" value="Genomic_DNA"/>
</dbReference>
<dbReference type="SUPFAM" id="SSF56801">
    <property type="entry name" value="Acetyl-CoA synthetase-like"/>
    <property type="match status" value="1"/>
</dbReference>
<evidence type="ECO:0000313" key="8">
    <source>
        <dbReference type="Proteomes" id="UP001501221"/>
    </source>
</evidence>
<keyword evidence="4" id="KW-0067">ATP-binding</keyword>
<dbReference type="PANTHER" id="PTHR43605:SF10">
    <property type="entry name" value="ACYL-COA SYNTHETASE MEDIUM CHAIN FAMILY MEMBER 3"/>
    <property type="match status" value="1"/>
</dbReference>
<evidence type="ECO:0000256" key="2">
    <source>
        <dbReference type="ARBA" id="ARBA00022598"/>
    </source>
</evidence>
<dbReference type="PANTHER" id="PTHR43605">
    <property type="entry name" value="ACYL-COENZYME A SYNTHETASE"/>
    <property type="match status" value="1"/>
</dbReference>
<organism evidence="7 8">
    <name type="scientific">Kangiella japonica</name>
    <dbReference type="NCBI Taxonomy" id="647384"/>
    <lineage>
        <taxon>Bacteria</taxon>
        <taxon>Pseudomonadati</taxon>
        <taxon>Pseudomonadota</taxon>
        <taxon>Gammaproteobacteria</taxon>
        <taxon>Kangiellales</taxon>
        <taxon>Kangiellaceae</taxon>
        <taxon>Kangiella</taxon>
    </lineage>
</organism>
<dbReference type="InterPro" id="IPR025110">
    <property type="entry name" value="AMP-bd_C"/>
</dbReference>
<comment type="similarity">
    <text evidence="1">Belongs to the ATP-dependent AMP-binding enzyme family.</text>
</comment>
<dbReference type="Proteomes" id="UP001501221">
    <property type="component" value="Unassembled WGS sequence"/>
</dbReference>
<feature type="domain" description="AMP-binding enzyme C-terminal" evidence="6">
    <location>
        <begin position="463"/>
        <end position="538"/>
    </location>
</feature>
<dbReference type="InterPro" id="IPR045851">
    <property type="entry name" value="AMP-bd_C_sf"/>
</dbReference>
<evidence type="ECO:0000256" key="4">
    <source>
        <dbReference type="ARBA" id="ARBA00022840"/>
    </source>
</evidence>
<proteinExistence type="inferred from homology"/>
<evidence type="ECO:0000259" key="5">
    <source>
        <dbReference type="Pfam" id="PF00501"/>
    </source>
</evidence>
<reference evidence="7 8" key="1">
    <citation type="journal article" date="2019" name="Int. J. Syst. Evol. Microbiol.">
        <title>The Global Catalogue of Microorganisms (GCM) 10K type strain sequencing project: providing services to taxonomists for standard genome sequencing and annotation.</title>
        <authorList>
            <consortium name="The Broad Institute Genomics Platform"/>
            <consortium name="The Broad Institute Genome Sequencing Center for Infectious Disease"/>
            <person name="Wu L."/>
            <person name="Ma J."/>
        </authorList>
    </citation>
    <scope>NUCLEOTIDE SEQUENCE [LARGE SCALE GENOMIC DNA]</scope>
    <source>
        <strain evidence="7 8">JCM 16211</strain>
    </source>
</reference>
<comment type="caution">
    <text evidence="7">The sequence shown here is derived from an EMBL/GenBank/DDBJ whole genome shotgun (WGS) entry which is preliminary data.</text>
</comment>
<accession>A0ABN0T6W2</accession>
<feature type="domain" description="AMP-dependent synthetase/ligase" evidence="5">
    <location>
        <begin position="43"/>
        <end position="413"/>
    </location>
</feature>
<dbReference type="InterPro" id="IPR020845">
    <property type="entry name" value="AMP-binding_CS"/>
</dbReference>
<evidence type="ECO:0000313" key="7">
    <source>
        <dbReference type="EMBL" id="GAA0213799.1"/>
    </source>
</evidence>
<protein>
    <submittedName>
        <fullName evidence="7">Acyl--CoA ligase</fullName>
    </submittedName>
</protein>
<dbReference type="InterPro" id="IPR000873">
    <property type="entry name" value="AMP-dep_synth/lig_dom"/>
</dbReference>
<evidence type="ECO:0000256" key="3">
    <source>
        <dbReference type="ARBA" id="ARBA00022741"/>
    </source>
</evidence>
<dbReference type="InterPro" id="IPR051087">
    <property type="entry name" value="Mitochondrial_ACSM"/>
</dbReference>
<dbReference type="InterPro" id="IPR042099">
    <property type="entry name" value="ANL_N_sf"/>
</dbReference>
<evidence type="ECO:0000259" key="6">
    <source>
        <dbReference type="Pfam" id="PF13193"/>
    </source>
</evidence>
<sequence length="554" mass="62346">MMKYSFDSILSQGKEGEWRWNLPEYFNICEACVDQHSGTEKGEQDALIIEDQANGTANSVSYNSLTKLTSQFANLLEHYGVVLQDRVLIRLPNSIDYPVAFFGCIKYGAIAVPTSTLLAASEVAYLAKDSTAKVLVTDQAMWRELESELADTDIELVLLCGHDDSDSPSISTDNKVTVIDLTSDLDRFSDDFECHKTSVNDPAYLVYTSGTTGFPKGVLHAQRALLGRLPASRYWFDLDDKQTERIMHSGKFNWTYVLGSALMDPLFHGHTVIAYEGQNDATTWPELIKQHQCTIFIGVPTIYRQIAQKTDYTGEDLPSLKHCMSAGEHLSDEMQSLWEQRFGRPVYEAIGMSEVSYYISQNKNAEVVPGAAGFVQPGHLVQLLDAESKPVETGEEGMICIREDDPGLFLEYWNLPEETAKARHDGWFYTGDYARQDDKGYIWFLGRKDDIINTFGFRVSPHEVERVFKAHPGIADCVAIGEEVGTDKILVSICVIPEEQAELTEQQLIDFGLQHLAKYKAPKKVHFMQEYPRTKNGKVLRKQLIQEIKSKGLS</sequence>
<name>A0ABN0T6W2_9GAMM</name>
<dbReference type="PROSITE" id="PS00455">
    <property type="entry name" value="AMP_BINDING"/>
    <property type="match status" value="1"/>
</dbReference>
<keyword evidence="3" id="KW-0547">Nucleotide-binding</keyword>